<gene>
    <name evidence="1" type="ORF">BO95DRAFT_467001</name>
</gene>
<organism evidence="1 2">
    <name type="scientific">Aspergillus brunneoviolaceus CBS 621.78</name>
    <dbReference type="NCBI Taxonomy" id="1450534"/>
    <lineage>
        <taxon>Eukaryota</taxon>
        <taxon>Fungi</taxon>
        <taxon>Dikarya</taxon>
        <taxon>Ascomycota</taxon>
        <taxon>Pezizomycotina</taxon>
        <taxon>Eurotiomycetes</taxon>
        <taxon>Eurotiomycetidae</taxon>
        <taxon>Eurotiales</taxon>
        <taxon>Aspergillaceae</taxon>
        <taxon>Aspergillus</taxon>
        <taxon>Aspergillus subgen. Circumdati</taxon>
    </lineage>
</organism>
<evidence type="ECO:0000313" key="2">
    <source>
        <dbReference type="Proteomes" id="UP000249057"/>
    </source>
</evidence>
<dbReference type="EMBL" id="KZ825375">
    <property type="protein sequence ID" value="RAH42353.1"/>
    <property type="molecule type" value="Genomic_DNA"/>
</dbReference>
<name>A0ACD1FZH8_9EURO</name>
<protein>
    <submittedName>
        <fullName evidence="1">Uncharacterized protein</fullName>
    </submittedName>
</protein>
<sequence>MSHFNPEDNRFPSGPPHRPVPRRDDRDGRMYDDRSPSRSRSPGGITPSSPQTSSTGQRLCFDEPKICPTLLRGDQLQSEEETIPEIDPTLDLVTAAGTAMTIAAAPRVPLHRGAADQRTGTAIARATAPPDTVAGAEATVAAAVAAPAEAGIRITGKRVGR</sequence>
<reference evidence="1" key="1">
    <citation type="submission" date="2018-02" db="EMBL/GenBank/DDBJ databases">
        <title>The genomes of Aspergillus section Nigri reveals drivers in fungal speciation.</title>
        <authorList>
            <consortium name="DOE Joint Genome Institute"/>
            <person name="Vesth T.C."/>
            <person name="Nybo J."/>
            <person name="Theobald S."/>
            <person name="Brandl J."/>
            <person name="Frisvad J.C."/>
            <person name="Nielsen K.F."/>
            <person name="Lyhne E.K."/>
            <person name="Kogle M.E."/>
            <person name="Kuo A."/>
            <person name="Riley R."/>
            <person name="Clum A."/>
            <person name="Nolan M."/>
            <person name="Lipzen A."/>
            <person name="Salamov A."/>
            <person name="Henrissat B."/>
            <person name="Wiebenga A."/>
            <person name="De vries R.P."/>
            <person name="Grigoriev I.V."/>
            <person name="Mortensen U.H."/>
            <person name="Andersen M.R."/>
            <person name="Baker S.E."/>
        </authorList>
    </citation>
    <scope>NUCLEOTIDE SEQUENCE</scope>
    <source>
        <strain evidence="1">CBS 621.78</strain>
    </source>
</reference>
<keyword evidence="2" id="KW-1185">Reference proteome</keyword>
<evidence type="ECO:0000313" key="1">
    <source>
        <dbReference type="EMBL" id="RAH42353.1"/>
    </source>
</evidence>
<proteinExistence type="predicted"/>
<accession>A0ACD1FZH8</accession>
<dbReference type="Proteomes" id="UP000249057">
    <property type="component" value="Unassembled WGS sequence"/>
</dbReference>